<reference evidence="5 6" key="1">
    <citation type="journal article" date="2011" name="J. Bacteriol.">
        <title>Genome sequence of Salinisphaera shabanensis, a gammaproteobacterium from the harsh, variable environment of the brine-seawater interface of the Shaban Deep in the Red Sea.</title>
        <authorList>
            <person name="Antunes A."/>
            <person name="Alam I."/>
            <person name="Bajic V.B."/>
            <person name="Stingl U."/>
        </authorList>
    </citation>
    <scope>NUCLEOTIDE SEQUENCE [LARGE SCALE GENOMIC DNA]</scope>
    <source>
        <strain evidence="5 6">E1L3A</strain>
    </source>
</reference>
<dbReference type="RefSeq" id="WP_006914768.1">
    <property type="nucleotide sequence ID" value="NZ_AFNV02000011.1"/>
</dbReference>
<dbReference type="OrthoDB" id="9787096at2"/>
<dbReference type="Pfam" id="PF01212">
    <property type="entry name" value="Beta_elim_lyase"/>
    <property type="match status" value="1"/>
</dbReference>
<dbReference type="eggNOG" id="COG1921">
    <property type="taxonomic scope" value="Bacteria"/>
</dbReference>
<evidence type="ECO:0000256" key="1">
    <source>
        <dbReference type="ARBA" id="ARBA00001933"/>
    </source>
</evidence>
<dbReference type="InterPro" id="IPR001597">
    <property type="entry name" value="ArAA_b-elim_lyase/Thr_aldolase"/>
</dbReference>
<dbReference type="InterPro" id="IPR015424">
    <property type="entry name" value="PyrdxlP-dep_Trfase"/>
</dbReference>
<keyword evidence="6" id="KW-1185">Reference proteome</keyword>
<comment type="cofactor">
    <cofactor evidence="1">
        <name>pyridoxal 5'-phosphate</name>
        <dbReference type="ChEBI" id="CHEBI:597326"/>
    </cofactor>
</comment>
<evidence type="ECO:0000313" key="6">
    <source>
        <dbReference type="Proteomes" id="UP000006242"/>
    </source>
</evidence>
<keyword evidence="3" id="KW-0663">Pyridoxal phosphate</keyword>
<comment type="subunit">
    <text evidence="2">Homotetramer.</text>
</comment>
<proteinExistence type="predicted"/>
<dbReference type="InterPro" id="IPR015421">
    <property type="entry name" value="PyrdxlP-dep_Trfase_major"/>
</dbReference>
<gene>
    <name evidence="5" type="primary">selA</name>
    <name evidence="5" type="ORF">SSPSH_001787</name>
</gene>
<keyword evidence="5" id="KW-0808">Transferase</keyword>
<dbReference type="GO" id="GO:0004125">
    <property type="term" value="F:L-seryl-tRNA(Sec) selenium transferase activity"/>
    <property type="evidence" value="ECO:0007669"/>
    <property type="project" value="UniProtKB-EC"/>
</dbReference>
<dbReference type="STRING" id="1033802.SSPSH_001787"/>
<dbReference type="Gene3D" id="3.40.640.10">
    <property type="entry name" value="Type I PLP-dependent aspartate aminotransferase-like (Major domain)"/>
    <property type="match status" value="1"/>
</dbReference>
<dbReference type="Proteomes" id="UP000006242">
    <property type="component" value="Unassembled WGS sequence"/>
</dbReference>
<name>U2FT56_9GAMM</name>
<feature type="domain" description="Aromatic amino acid beta-eliminating lyase/threonine aldolase" evidence="4">
    <location>
        <begin position="50"/>
        <end position="284"/>
    </location>
</feature>
<sequence>MNLYERYGLTPVINAAGTYTPLGVSRSSPYVAETAAAALGQFFVIDELQDRISQTVSQIYGVEAAALTHCVAAGITMAVAAAMTGTNETKIAALPNTRDLPSRVVIPAAHVVNYGHPILTDIRLAGATPIQVGGHEACQIAELDAALADTDTACLLLVSSRLTQGPRVDFDEAVRVAHKRSIPVIIDGAAQDIRLEELLRTGADIVLVSAHKYLAAPTAGLMIGRADYVAACRAQEKGIGRGMKASKEALCGVLAALEERAALDRDDWRDEQARKVAWFLDQMQPVQSIVATEWPDPSMAPFSRVVLQLDSAERAAALVARLAHERPAIRVMEHELAQGRLILELVPLTDRELDVVASRIASADASAHR</sequence>
<evidence type="ECO:0000259" key="4">
    <source>
        <dbReference type="Pfam" id="PF01212"/>
    </source>
</evidence>
<organism evidence="5 6">
    <name type="scientific">Salinisphaera shabanensis E1L3A</name>
    <dbReference type="NCBI Taxonomy" id="1033802"/>
    <lineage>
        <taxon>Bacteria</taxon>
        <taxon>Pseudomonadati</taxon>
        <taxon>Pseudomonadota</taxon>
        <taxon>Gammaproteobacteria</taxon>
        <taxon>Salinisphaerales</taxon>
        <taxon>Salinisphaeraceae</taxon>
        <taxon>Salinisphaera</taxon>
    </lineage>
</organism>
<dbReference type="PANTHER" id="PTHR32328">
    <property type="entry name" value="L-SERYL-TRNA(SEC) SELENIUM TRANSFERASE"/>
    <property type="match status" value="1"/>
</dbReference>
<dbReference type="EC" id="2.9.1.1" evidence="5"/>
<evidence type="ECO:0000313" key="5">
    <source>
        <dbReference type="EMBL" id="ERJ19179.1"/>
    </source>
</evidence>
<reference evidence="5 6" key="2">
    <citation type="journal article" date="2013" name="PLoS ONE">
        <title>INDIGO - INtegrated Data Warehouse of MIcrobial GenOmes with Examples from the Red Sea Extremophiles.</title>
        <authorList>
            <person name="Alam I."/>
            <person name="Antunes A."/>
            <person name="Kamau A.A."/>
            <person name="Ba Alawi W."/>
            <person name="Kalkatawi M."/>
            <person name="Stingl U."/>
            <person name="Bajic V.B."/>
        </authorList>
    </citation>
    <scope>NUCLEOTIDE SEQUENCE [LARGE SCALE GENOMIC DNA]</scope>
    <source>
        <strain evidence="5 6">E1L3A</strain>
    </source>
</reference>
<dbReference type="AlphaFoldDB" id="U2FT56"/>
<accession>U2FT56</accession>
<dbReference type="GO" id="GO:0016829">
    <property type="term" value="F:lyase activity"/>
    <property type="evidence" value="ECO:0007669"/>
    <property type="project" value="InterPro"/>
</dbReference>
<protein>
    <submittedName>
        <fullName evidence="5">L-seryl-tRNA selenium transferase protein</fullName>
        <ecNumber evidence="5">2.9.1.1</ecNumber>
    </submittedName>
</protein>
<dbReference type="SUPFAM" id="SSF53383">
    <property type="entry name" value="PLP-dependent transferases"/>
    <property type="match status" value="1"/>
</dbReference>
<comment type="caution">
    <text evidence="5">The sequence shown here is derived from an EMBL/GenBank/DDBJ whole genome shotgun (WGS) entry which is preliminary data.</text>
</comment>
<evidence type="ECO:0000256" key="3">
    <source>
        <dbReference type="ARBA" id="ARBA00022898"/>
    </source>
</evidence>
<dbReference type="GO" id="GO:0006520">
    <property type="term" value="P:amino acid metabolic process"/>
    <property type="evidence" value="ECO:0007669"/>
    <property type="project" value="InterPro"/>
</dbReference>
<dbReference type="PANTHER" id="PTHR32328:SF0">
    <property type="entry name" value="L-SERYL-TRNA(SEC) SELENIUM TRANSFERASE"/>
    <property type="match status" value="1"/>
</dbReference>
<evidence type="ECO:0000256" key="2">
    <source>
        <dbReference type="ARBA" id="ARBA00011881"/>
    </source>
</evidence>
<dbReference type="EMBL" id="AFNV02000011">
    <property type="protein sequence ID" value="ERJ19179.1"/>
    <property type="molecule type" value="Genomic_DNA"/>
</dbReference>